<dbReference type="GO" id="GO:0005886">
    <property type="term" value="C:plasma membrane"/>
    <property type="evidence" value="ECO:0007669"/>
    <property type="project" value="UniProtKB-SubCell"/>
</dbReference>
<evidence type="ECO:0000259" key="8">
    <source>
        <dbReference type="PROSITE" id="PS50928"/>
    </source>
</evidence>
<keyword evidence="6 7" id="KW-0472">Membrane</keyword>
<dbReference type="Gene3D" id="1.10.3720.10">
    <property type="entry name" value="MetI-like"/>
    <property type="match status" value="1"/>
</dbReference>
<evidence type="ECO:0000256" key="4">
    <source>
        <dbReference type="ARBA" id="ARBA00022692"/>
    </source>
</evidence>
<keyword evidence="3" id="KW-1003">Cell membrane</keyword>
<comment type="similarity">
    <text evidence="7">Belongs to the binding-protein-dependent transport system permease family.</text>
</comment>
<dbReference type="PANTHER" id="PTHR43227">
    <property type="entry name" value="BLL4140 PROTEIN"/>
    <property type="match status" value="1"/>
</dbReference>
<dbReference type="PANTHER" id="PTHR43227:SF11">
    <property type="entry name" value="BLL4140 PROTEIN"/>
    <property type="match status" value="1"/>
</dbReference>
<comment type="caution">
    <text evidence="9">The sequence shown here is derived from an EMBL/GenBank/DDBJ whole genome shotgun (WGS) entry which is preliminary data.</text>
</comment>
<keyword evidence="2 7" id="KW-0813">Transport</keyword>
<accession>A0A2R5EIC5</accession>
<comment type="subcellular location">
    <subcellularLocation>
        <location evidence="1 7">Cell membrane</location>
        <topology evidence="1 7">Multi-pass membrane protein</topology>
    </subcellularLocation>
</comment>
<evidence type="ECO:0000256" key="2">
    <source>
        <dbReference type="ARBA" id="ARBA00022448"/>
    </source>
</evidence>
<evidence type="ECO:0000256" key="5">
    <source>
        <dbReference type="ARBA" id="ARBA00022989"/>
    </source>
</evidence>
<sequence>MNVIKKSKNLSLHLMLLPAMILLIVFSYIPMAGIVIAFQDFIPAKGFLGNQEWVGLKNFELISTNPFVYRVLQNTLIIAFAKILLGLAIPIAFAIFLNEIRSSAYKRTLQTLVYLPHFLSWVLLGGILIDILSPSTGIVNNLLKSLGFNPIFFLGDPKWFQPTVIITDVWKEFGWSTILYLAAITAINPSLYESAKIDGAGRFRQMISVTLPGMSMIIAMLAILSIGNILNAGFDQIFNLYHAGVYETGDIIDTFVYRMGLIDAKFGPAAAVGLFKSIVSLILITVSYYCAYRFADYRIF</sequence>
<keyword evidence="4 7" id="KW-0812">Transmembrane</keyword>
<dbReference type="CDD" id="cd06261">
    <property type="entry name" value="TM_PBP2"/>
    <property type="match status" value="1"/>
</dbReference>
<feature type="domain" description="ABC transmembrane type-1" evidence="8">
    <location>
        <begin position="72"/>
        <end position="287"/>
    </location>
</feature>
<feature type="transmembrane region" description="Helical" evidence="7">
    <location>
        <begin position="213"/>
        <end position="234"/>
    </location>
</feature>
<name>A0A2R5EIC5_9BACL</name>
<proteinExistence type="inferred from homology"/>
<feature type="transmembrane region" description="Helical" evidence="7">
    <location>
        <begin position="173"/>
        <end position="192"/>
    </location>
</feature>
<organism evidence="9 10">
    <name type="scientific">Paenibacillus agaridevorans</name>
    <dbReference type="NCBI Taxonomy" id="171404"/>
    <lineage>
        <taxon>Bacteria</taxon>
        <taxon>Bacillati</taxon>
        <taxon>Bacillota</taxon>
        <taxon>Bacilli</taxon>
        <taxon>Bacillales</taxon>
        <taxon>Paenibacillaceae</taxon>
        <taxon>Paenibacillus</taxon>
    </lineage>
</organism>
<evidence type="ECO:0000313" key="9">
    <source>
        <dbReference type="EMBL" id="GBG05835.1"/>
    </source>
</evidence>
<protein>
    <submittedName>
        <fullName evidence="9">Polysaccharide ABC transporter permease</fullName>
    </submittedName>
</protein>
<evidence type="ECO:0000313" key="10">
    <source>
        <dbReference type="Proteomes" id="UP000245202"/>
    </source>
</evidence>
<dbReference type="RefSeq" id="WP_373863919.1">
    <property type="nucleotide sequence ID" value="NZ_BDQX01000028.1"/>
</dbReference>
<evidence type="ECO:0000256" key="7">
    <source>
        <dbReference type="RuleBase" id="RU363032"/>
    </source>
</evidence>
<gene>
    <name evidence="9" type="ORF">PAT3040_00320</name>
</gene>
<dbReference type="GO" id="GO:0055085">
    <property type="term" value="P:transmembrane transport"/>
    <property type="evidence" value="ECO:0007669"/>
    <property type="project" value="InterPro"/>
</dbReference>
<evidence type="ECO:0000256" key="1">
    <source>
        <dbReference type="ARBA" id="ARBA00004651"/>
    </source>
</evidence>
<reference evidence="9 10" key="1">
    <citation type="submission" date="2017-08" db="EMBL/GenBank/DDBJ databases">
        <title>Substantial Increase in Enzyme Production by Combined Drug-Resistance Mutations in Paenibacillus agaridevorans.</title>
        <authorList>
            <person name="Tanaka Y."/>
            <person name="Funane K."/>
            <person name="Hosaka T."/>
            <person name="Shiwa Y."/>
            <person name="Fujita N."/>
            <person name="Miyazaki T."/>
            <person name="Yoshikawa H."/>
            <person name="Murakami K."/>
            <person name="Kasahara K."/>
            <person name="Inaoka T."/>
            <person name="Hiraga Y."/>
            <person name="Ochi K."/>
        </authorList>
    </citation>
    <scope>NUCLEOTIDE SEQUENCE [LARGE SCALE GENOMIC DNA]</scope>
    <source>
        <strain evidence="9 10">T-3040</strain>
    </source>
</reference>
<feature type="transmembrane region" description="Helical" evidence="7">
    <location>
        <begin position="76"/>
        <end position="97"/>
    </location>
</feature>
<dbReference type="PROSITE" id="PS50928">
    <property type="entry name" value="ABC_TM1"/>
    <property type="match status" value="1"/>
</dbReference>
<dbReference type="Pfam" id="PF00528">
    <property type="entry name" value="BPD_transp_1"/>
    <property type="match status" value="1"/>
</dbReference>
<dbReference type="InterPro" id="IPR000515">
    <property type="entry name" value="MetI-like"/>
</dbReference>
<keyword evidence="10" id="KW-1185">Reference proteome</keyword>
<evidence type="ECO:0000256" key="6">
    <source>
        <dbReference type="ARBA" id="ARBA00023136"/>
    </source>
</evidence>
<dbReference type="InterPro" id="IPR050809">
    <property type="entry name" value="UgpAE/MalFG_permease"/>
</dbReference>
<dbReference type="SUPFAM" id="SSF161098">
    <property type="entry name" value="MetI-like"/>
    <property type="match status" value="1"/>
</dbReference>
<dbReference type="EMBL" id="BDQX01000028">
    <property type="protein sequence ID" value="GBG05835.1"/>
    <property type="molecule type" value="Genomic_DNA"/>
</dbReference>
<dbReference type="InterPro" id="IPR035906">
    <property type="entry name" value="MetI-like_sf"/>
</dbReference>
<feature type="transmembrane region" description="Helical" evidence="7">
    <location>
        <begin position="118"/>
        <end position="139"/>
    </location>
</feature>
<dbReference type="AlphaFoldDB" id="A0A2R5EIC5"/>
<dbReference type="Proteomes" id="UP000245202">
    <property type="component" value="Unassembled WGS sequence"/>
</dbReference>
<feature type="transmembrane region" description="Helical" evidence="7">
    <location>
        <begin position="12"/>
        <end position="38"/>
    </location>
</feature>
<feature type="transmembrane region" description="Helical" evidence="7">
    <location>
        <begin position="269"/>
        <end position="291"/>
    </location>
</feature>
<evidence type="ECO:0000256" key="3">
    <source>
        <dbReference type="ARBA" id="ARBA00022475"/>
    </source>
</evidence>
<keyword evidence="5 7" id="KW-1133">Transmembrane helix</keyword>